<evidence type="ECO:0000313" key="2">
    <source>
        <dbReference type="Proteomes" id="UP000284057"/>
    </source>
</evidence>
<sequence length="257" mass="27007">MYAITGITGHVGGSAARELLAAGEQVRAVVRDRGAFVMLPTVPTGTDDDHRRLADSIAAAVAGSGVLHVVMLSSVGADLAEGTGPVRWLHHLENGLRATGVVVTAIRSPHFQEKAEAVLGAVVEQGVYPVFASSADVPIEMVATRDVGAAVAAALRHPPLASVVVGLDAPRYTERQVAAALGRVLDRPLEVVTLPRPAWPDVLRDAGVPPALAAELIELYDAEERGLLRQRGDRRQPCATPVEETLRELVAEVVATS</sequence>
<dbReference type="PANTHER" id="PTHR43162:SF1">
    <property type="entry name" value="PRESTALK A DIFFERENTIATION PROTEIN A"/>
    <property type="match status" value="1"/>
</dbReference>
<accession>A0A418KVP6</accession>
<dbReference type="PANTHER" id="PTHR43162">
    <property type="match status" value="1"/>
</dbReference>
<dbReference type="SUPFAM" id="SSF51735">
    <property type="entry name" value="NAD(P)-binding Rossmann-fold domains"/>
    <property type="match status" value="1"/>
</dbReference>
<dbReference type="InterPro" id="IPR036291">
    <property type="entry name" value="NAD(P)-bd_dom_sf"/>
</dbReference>
<gene>
    <name evidence="1" type="ORF">DY240_04575</name>
</gene>
<dbReference type="RefSeq" id="WP_119658779.1">
    <property type="nucleotide sequence ID" value="NZ_QUAL01000039.1"/>
</dbReference>
<dbReference type="InterPro" id="IPR051604">
    <property type="entry name" value="Ergot_Alk_Oxidoreductase"/>
</dbReference>
<dbReference type="Gene3D" id="3.90.25.10">
    <property type="entry name" value="UDP-galactose 4-epimerase, domain 1"/>
    <property type="match status" value="1"/>
</dbReference>
<reference evidence="1 2" key="1">
    <citation type="submission" date="2018-09" db="EMBL/GenBank/DDBJ databases">
        <title>Isolation, diversity and antifungal activity of actinobacteria from wheat.</title>
        <authorList>
            <person name="Han C."/>
        </authorList>
    </citation>
    <scope>NUCLEOTIDE SEQUENCE [LARGE SCALE GENOMIC DNA]</scope>
    <source>
        <strain evidence="1 2">NEAU-YY265</strain>
    </source>
</reference>
<protein>
    <recommendedName>
        <fullName evidence="3">NAD-dependent epimerase/dehydratase family protein</fullName>
    </recommendedName>
</protein>
<evidence type="ECO:0000313" key="1">
    <source>
        <dbReference type="EMBL" id="RIQ33683.1"/>
    </source>
</evidence>
<organism evidence="1 2">
    <name type="scientific">Jiangella rhizosphaerae</name>
    <dbReference type="NCBI Taxonomy" id="2293569"/>
    <lineage>
        <taxon>Bacteria</taxon>
        <taxon>Bacillati</taxon>
        <taxon>Actinomycetota</taxon>
        <taxon>Actinomycetes</taxon>
        <taxon>Jiangellales</taxon>
        <taxon>Jiangellaceae</taxon>
        <taxon>Jiangella</taxon>
    </lineage>
</organism>
<dbReference type="Proteomes" id="UP000284057">
    <property type="component" value="Unassembled WGS sequence"/>
</dbReference>
<evidence type="ECO:0008006" key="3">
    <source>
        <dbReference type="Google" id="ProtNLM"/>
    </source>
</evidence>
<dbReference type="EMBL" id="QUAL01000039">
    <property type="protein sequence ID" value="RIQ33683.1"/>
    <property type="molecule type" value="Genomic_DNA"/>
</dbReference>
<name>A0A418KVP6_9ACTN</name>
<dbReference type="OrthoDB" id="4457504at2"/>
<keyword evidence="2" id="KW-1185">Reference proteome</keyword>
<dbReference type="Gene3D" id="3.40.50.720">
    <property type="entry name" value="NAD(P)-binding Rossmann-like Domain"/>
    <property type="match status" value="2"/>
</dbReference>
<proteinExistence type="predicted"/>
<dbReference type="AlphaFoldDB" id="A0A418KVP6"/>
<comment type="caution">
    <text evidence="1">The sequence shown here is derived from an EMBL/GenBank/DDBJ whole genome shotgun (WGS) entry which is preliminary data.</text>
</comment>